<comment type="cofactor">
    <cofactor evidence="13">
        <name>Mg(2+)</name>
        <dbReference type="ChEBI" id="CHEBI:18420"/>
    </cofactor>
</comment>
<evidence type="ECO:0000256" key="8">
    <source>
        <dbReference type="ARBA" id="ARBA00022967"/>
    </source>
</evidence>
<feature type="non-terminal residue" evidence="16">
    <location>
        <position position="1"/>
    </location>
</feature>
<dbReference type="GO" id="GO:0140326">
    <property type="term" value="F:ATPase-coupled intramembrane lipid transporter activity"/>
    <property type="evidence" value="ECO:0007669"/>
    <property type="project" value="UniProtKB-EC"/>
</dbReference>
<evidence type="ECO:0000256" key="6">
    <source>
        <dbReference type="ARBA" id="ARBA00022840"/>
    </source>
</evidence>
<feature type="binding site" evidence="12">
    <location>
        <position position="94"/>
    </location>
    <ligand>
        <name>ATP</name>
        <dbReference type="ChEBI" id="CHEBI:30616"/>
    </ligand>
</feature>
<dbReference type="GO" id="GO:0005524">
    <property type="term" value="F:ATP binding"/>
    <property type="evidence" value="ECO:0007669"/>
    <property type="project" value="UniProtKB-UniRule"/>
</dbReference>
<comment type="subcellular location">
    <subcellularLocation>
        <location evidence="1 14">Membrane</location>
        <topology evidence="1 14">Multi-pass membrane protein</topology>
    </subcellularLocation>
</comment>
<keyword evidence="6 12" id="KW-0067">ATP-binding</keyword>
<evidence type="ECO:0000256" key="5">
    <source>
        <dbReference type="ARBA" id="ARBA00022741"/>
    </source>
</evidence>
<dbReference type="GO" id="GO:0005886">
    <property type="term" value="C:plasma membrane"/>
    <property type="evidence" value="ECO:0007669"/>
    <property type="project" value="TreeGrafter"/>
</dbReference>
<sequence length="730" mass="82130">VRPDTDVVDYQASSPDERALVIAARNLQYYFYERQARNIHVGDEIVDGQTCLVNIRGALVRFDILCILEFNSTRKRMSVVARDSRDNSIKVFCKGADNVILERLTEKSKHQDWPIAEAHLREYAQDGLRTLCCAEMLLTEEEFLIWYKTLKEARSSMGNRDYNINVCGENLEKNLTFIGCTAIEDRLQDGVPDCIASLAEANIKIWVLTGDKVETAINIGRAAQLLTDKMKGERNLIVIDIDEHLPDDEARRRTMQEMDAAVAVVQDKNDGSNDLGLVISGKALGFMFPVRKRTAKGKEIPATIEELTAEKDLQLRLLQLCKKCKAVICCRVSPIQKAQVVSLVKDNEHGKITLAIGDGANDVPMIRAAHVGIGISGQEGLQAVMASDYAIAQFRFLKQLLLVHGAWSYRRISLLINYSFYKNMTVSFLQLMFSCFNGFSGQLFFDAYTGSLYNMAFTAFPVLCVAIFNREVNPSSSRRFPSLYAAGQTKSNFNIPLLLLWLFKGIVQAVILFLFALFSIMVEPASRDGTSSDIWLSSTTVYLACLLLVTIEIGLQTTAWVTISLVFVLLSILVFFLWIIVYTTVLILTPDMIGVGLRMLGTPKMWLFLPVAVFFCIIPNLIIAYVRVEFFPDRLRIVAELEQGEPESLDKAVAVWASPHAQIAKQKSKLNLVDLRNDGSPEERRHAGESEHLGWTPFQEDERNHDFVMGQEEFLNRSLHEDINLHSSHG</sequence>
<keyword evidence="4 13" id="KW-0479">Metal-binding</keyword>
<feature type="transmembrane region" description="Helical" evidence="14">
    <location>
        <begin position="605"/>
        <end position="626"/>
    </location>
</feature>
<evidence type="ECO:0000256" key="10">
    <source>
        <dbReference type="ARBA" id="ARBA00023136"/>
    </source>
</evidence>
<dbReference type="EMBL" id="HACM01003255">
    <property type="protein sequence ID" value="CRZ03697.1"/>
    <property type="molecule type" value="Transcribed_RNA"/>
</dbReference>
<dbReference type="PANTHER" id="PTHR24092">
    <property type="entry name" value="PROBABLE PHOSPHOLIPID-TRANSPORTING ATPASE"/>
    <property type="match status" value="1"/>
</dbReference>
<dbReference type="InterPro" id="IPR032630">
    <property type="entry name" value="P_typ_ATPase_c"/>
</dbReference>
<dbReference type="EC" id="7.6.2.1" evidence="14"/>
<evidence type="ECO:0000256" key="9">
    <source>
        <dbReference type="ARBA" id="ARBA00022989"/>
    </source>
</evidence>
<feature type="binding site" evidence="12">
    <location>
        <position position="210"/>
    </location>
    <ligand>
        <name>ATP</name>
        <dbReference type="ChEBI" id="CHEBI:30616"/>
    </ligand>
</feature>
<evidence type="ECO:0000256" key="2">
    <source>
        <dbReference type="ARBA" id="ARBA00008109"/>
    </source>
</evidence>
<feature type="transmembrane region" description="Helical" evidence="14">
    <location>
        <begin position="451"/>
        <end position="469"/>
    </location>
</feature>
<keyword evidence="10 14" id="KW-0472">Membrane</keyword>
<feature type="binding site" evidence="12">
    <location>
        <position position="331"/>
    </location>
    <ligand>
        <name>ATP</name>
        <dbReference type="ChEBI" id="CHEBI:30616"/>
    </ligand>
</feature>
<feature type="transmembrane region" description="Helical" evidence="14">
    <location>
        <begin position="562"/>
        <end position="585"/>
    </location>
</feature>
<comment type="similarity">
    <text evidence="2 14">Belongs to the cation transport ATPase (P-type) (TC 3.A.3) family. Type IV subfamily.</text>
</comment>
<feature type="transmembrane region" description="Helical" evidence="14">
    <location>
        <begin position="534"/>
        <end position="555"/>
    </location>
</feature>
<feature type="binding site" evidence="13">
    <location>
        <position position="358"/>
    </location>
    <ligand>
        <name>Mg(2+)</name>
        <dbReference type="ChEBI" id="CHEBI:18420"/>
    </ligand>
</feature>
<feature type="binding site" evidence="12">
    <location>
        <position position="362"/>
    </location>
    <ligand>
        <name>ATP</name>
        <dbReference type="ChEBI" id="CHEBI:30616"/>
    </ligand>
</feature>
<dbReference type="InterPro" id="IPR036412">
    <property type="entry name" value="HAD-like_sf"/>
</dbReference>
<dbReference type="Gene3D" id="3.40.50.1000">
    <property type="entry name" value="HAD superfamily/HAD-like"/>
    <property type="match status" value="1"/>
</dbReference>
<keyword evidence="3 14" id="KW-0812">Transmembrane</keyword>
<dbReference type="InterPro" id="IPR023299">
    <property type="entry name" value="ATPase_P-typ_cyto_dom_N"/>
</dbReference>
<comment type="catalytic activity">
    <reaction evidence="11 14">
        <text>ATP + H2O + phospholipidSide 1 = ADP + phosphate + phospholipidSide 2.</text>
        <dbReference type="EC" id="7.6.2.1"/>
    </reaction>
</comment>
<dbReference type="InterPro" id="IPR023214">
    <property type="entry name" value="HAD_sf"/>
</dbReference>
<dbReference type="InterPro" id="IPR006539">
    <property type="entry name" value="P-type_ATPase_IV"/>
</dbReference>
<dbReference type="Pfam" id="PF13246">
    <property type="entry name" value="Cation_ATPase"/>
    <property type="match status" value="1"/>
</dbReference>
<feature type="domain" description="P-type ATPase C-terminal" evidence="15">
    <location>
        <begin position="384"/>
        <end position="632"/>
    </location>
</feature>
<dbReference type="Pfam" id="PF16212">
    <property type="entry name" value="PhoLip_ATPase_C"/>
    <property type="match status" value="1"/>
</dbReference>
<reference evidence="16" key="1">
    <citation type="submission" date="2015-04" db="EMBL/GenBank/DDBJ databases">
        <title>The genome sequence of the plant pathogenic Rhizarian Plasmodiophora brassicae reveals insights in its biotrophic life cycle and the origin of chitin synthesis.</title>
        <authorList>
            <person name="Schwelm A."/>
            <person name="Fogelqvist J."/>
            <person name="Knaust A."/>
            <person name="Julke S."/>
            <person name="Lilja T."/>
            <person name="Dhandapani V."/>
            <person name="Bonilla-Rosso G."/>
            <person name="Karlsson M."/>
            <person name="Shevchenko A."/>
            <person name="Choi S.R."/>
            <person name="Kim H.G."/>
            <person name="Park J.Y."/>
            <person name="Lim Y.P."/>
            <person name="Ludwig-Muller J."/>
            <person name="Dixelius C."/>
        </authorList>
    </citation>
    <scope>NUCLEOTIDE SEQUENCE</scope>
    <source>
        <tissue evidence="16">Potato root galls</tissue>
    </source>
</reference>
<evidence type="ECO:0000256" key="4">
    <source>
        <dbReference type="ARBA" id="ARBA00022723"/>
    </source>
</evidence>
<dbReference type="InterPro" id="IPR023298">
    <property type="entry name" value="ATPase_P-typ_TM_dom_sf"/>
</dbReference>
<name>A0A0H5QQ02_9EUKA</name>
<keyword evidence="9 14" id="KW-1133">Transmembrane helix</keyword>
<evidence type="ECO:0000256" key="11">
    <source>
        <dbReference type="ARBA" id="ARBA00034036"/>
    </source>
</evidence>
<dbReference type="NCBIfam" id="TIGR01652">
    <property type="entry name" value="ATPase-Plipid"/>
    <property type="match status" value="1"/>
</dbReference>
<feature type="binding site" evidence="12">
    <location>
        <position position="211"/>
    </location>
    <ligand>
        <name>ATP</name>
        <dbReference type="ChEBI" id="CHEBI:30616"/>
    </ligand>
</feature>
<organism evidence="16">
    <name type="scientific">Spongospora subterranea</name>
    <dbReference type="NCBI Taxonomy" id="70186"/>
    <lineage>
        <taxon>Eukaryota</taxon>
        <taxon>Sar</taxon>
        <taxon>Rhizaria</taxon>
        <taxon>Endomyxa</taxon>
        <taxon>Phytomyxea</taxon>
        <taxon>Plasmodiophorida</taxon>
        <taxon>Plasmodiophoridae</taxon>
        <taxon>Spongospora</taxon>
    </lineage>
</organism>
<feature type="binding site" evidence="12">
    <location>
        <position position="129"/>
    </location>
    <ligand>
        <name>ATP</name>
        <dbReference type="ChEBI" id="CHEBI:30616"/>
    </ligand>
</feature>
<dbReference type="GO" id="GO:0000287">
    <property type="term" value="F:magnesium ion binding"/>
    <property type="evidence" value="ECO:0007669"/>
    <property type="project" value="UniProtKB-UniRule"/>
</dbReference>
<dbReference type="SUPFAM" id="SSF81665">
    <property type="entry name" value="Calcium ATPase, transmembrane domain M"/>
    <property type="match status" value="1"/>
</dbReference>
<dbReference type="SUPFAM" id="SSF81660">
    <property type="entry name" value="Metal cation-transporting ATPase, ATP-binding domain N"/>
    <property type="match status" value="1"/>
</dbReference>
<feature type="binding site" evidence="12">
    <location>
        <position position="17"/>
    </location>
    <ligand>
        <name>ATP</name>
        <dbReference type="ChEBI" id="CHEBI:30616"/>
    </ligand>
</feature>
<evidence type="ECO:0000256" key="7">
    <source>
        <dbReference type="ARBA" id="ARBA00022842"/>
    </source>
</evidence>
<dbReference type="GO" id="GO:0045332">
    <property type="term" value="P:phospholipid translocation"/>
    <property type="evidence" value="ECO:0007669"/>
    <property type="project" value="TreeGrafter"/>
</dbReference>
<keyword evidence="5 12" id="KW-0547">Nucleotide-binding</keyword>
<evidence type="ECO:0000256" key="12">
    <source>
        <dbReference type="PIRSR" id="PIRSR606539-2"/>
    </source>
</evidence>
<evidence type="ECO:0000256" key="3">
    <source>
        <dbReference type="ARBA" id="ARBA00022692"/>
    </source>
</evidence>
<proteinExistence type="inferred from homology"/>
<dbReference type="Gene3D" id="3.40.1110.10">
    <property type="entry name" value="Calcium-transporting ATPase, cytoplasmic domain N"/>
    <property type="match status" value="1"/>
</dbReference>
<evidence type="ECO:0000313" key="16">
    <source>
        <dbReference type="EMBL" id="CRZ03697.1"/>
    </source>
</evidence>
<keyword evidence="7 13" id="KW-0460">Magnesium</keyword>
<evidence type="ECO:0000256" key="14">
    <source>
        <dbReference type="RuleBase" id="RU362033"/>
    </source>
</evidence>
<dbReference type="FunFam" id="3.40.50.1000:FF:000014">
    <property type="entry name" value="Phospholipid-transporting ATPase"/>
    <property type="match status" value="1"/>
</dbReference>
<feature type="binding site" evidence="12">
    <location>
        <position position="361"/>
    </location>
    <ligand>
        <name>ATP</name>
        <dbReference type="ChEBI" id="CHEBI:30616"/>
    </ligand>
</feature>
<protein>
    <recommendedName>
        <fullName evidence="14">Phospholipid-transporting ATPase</fullName>
        <ecNumber evidence="14">7.6.2.1</ecNumber>
    </recommendedName>
</protein>
<dbReference type="SUPFAM" id="SSF56784">
    <property type="entry name" value="HAD-like"/>
    <property type="match status" value="1"/>
</dbReference>
<evidence type="ECO:0000256" key="1">
    <source>
        <dbReference type="ARBA" id="ARBA00004141"/>
    </source>
</evidence>
<feature type="binding site" evidence="12">
    <location>
        <position position="337"/>
    </location>
    <ligand>
        <name>ATP</name>
        <dbReference type="ChEBI" id="CHEBI:30616"/>
    </ligand>
</feature>
<evidence type="ECO:0000259" key="15">
    <source>
        <dbReference type="Pfam" id="PF16212"/>
    </source>
</evidence>
<dbReference type="InterPro" id="IPR001757">
    <property type="entry name" value="P_typ_ATPase"/>
</dbReference>
<dbReference type="PANTHER" id="PTHR24092:SF150">
    <property type="entry name" value="PHOSPHOLIPID-TRANSPORTING ATPASE"/>
    <property type="match status" value="1"/>
</dbReference>
<accession>A0A0H5QQ02</accession>
<dbReference type="NCBIfam" id="TIGR01494">
    <property type="entry name" value="ATPase_P-type"/>
    <property type="match status" value="1"/>
</dbReference>
<feature type="binding site" evidence="13">
    <location>
        <position position="362"/>
    </location>
    <ligand>
        <name>Mg(2+)</name>
        <dbReference type="ChEBI" id="CHEBI:18420"/>
    </ligand>
</feature>
<feature type="binding site" evidence="12">
    <location>
        <position position="70"/>
    </location>
    <ligand>
        <name>ATP</name>
        <dbReference type="ChEBI" id="CHEBI:30616"/>
    </ligand>
</feature>
<dbReference type="GO" id="GO:0016887">
    <property type="term" value="F:ATP hydrolysis activity"/>
    <property type="evidence" value="ECO:0007669"/>
    <property type="project" value="InterPro"/>
</dbReference>
<feature type="transmembrane region" description="Helical" evidence="14">
    <location>
        <begin position="498"/>
        <end position="522"/>
    </location>
</feature>
<dbReference type="AlphaFoldDB" id="A0A0H5QQ02"/>
<evidence type="ECO:0000256" key="13">
    <source>
        <dbReference type="PIRSR" id="PIRSR606539-3"/>
    </source>
</evidence>
<feature type="binding site" evidence="12">
    <location>
        <position position="209"/>
    </location>
    <ligand>
        <name>ATP</name>
        <dbReference type="ChEBI" id="CHEBI:30616"/>
    </ligand>
</feature>
<comment type="caution">
    <text evidence="14">Lacks conserved residue(s) required for the propagation of feature annotation.</text>
</comment>
<keyword evidence="8 14" id="KW-1278">Translocase</keyword>